<evidence type="ECO:0000256" key="1">
    <source>
        <dbReference type="SAM" id="Phobius"/>
    </source>
</evidence>
<reference evidence="2" key="1">
    <citation type="journal article" date="2014" name="Front. Microbiol.">
        <title>High frequency of phylogenetically diverse reductive dehalogenase-homologous genes in deep subseafloor sedimentary metagenomes.</title>
        <authorList>
            <person name="Kawai M."/>
            <person name="Futagami T."/>
            <person name="Toyoda A."/>
            <person name="Takaki Y."/>
            <person name="Nishi S."/>
            <person name="Hori S."/>
            <person name="Arai W."/>
            <person name="Tsubouchi T."/>
            <person name="Morono Y."/>
            <person name="Uchiyama I."/>
            <person name="Ito T."/>
            <person name="Fujiyama A."/>
            <person name="Inagaki F."/>
            <person name="Takami H."/>
        </authorList>
    </citation>
    <scope>NUCLEOTIDE SEQUENCE</scope>
    <source>
        <strain evidence="2">Expedition CK06-06</strain>
    </source>
</reference>
<feature type="non-terminal residue" evidence="2">
    <location>
        <position position="73"/>
    </location>
</feature>
<organism evidence="2">
    <name type="scientific">marine sediment metagenome</name>
    <dbReference type="NCBI Taxonomy" id="412755"/>
    <lineage>
        <taxon>unclassified sequences</taxon>
        <taxon>metagenomes</taxon>
        <taxon>ecological metagenomes</taxon>
    </lineage>
</organism>
<name>X1CWH0_9ZZZZ</name>
<gene>
    <name evidence="2" type="ORF">S01H4_63236</name>
</gene>
<keyword evidence="1" id="KW-1133">Transmembrane helix</keyword>
<dbReference type="AlphaFoldDB" id="X1CWH0"/>
<keyword evidence="1" id="KW-0812">Transmembrane</keyword>
<comment type="caution">
    <text evidence="2">The sequence shown here is derived from an EMBL/GenBank/DDBJ whole genome shotgun (WGS) entry which is preliminary data.</text>
</comment>
<proteinExistence type="predicted"/>
<evidence type="ECO:0000313" key="2">
    <source>
        <dbReference type="EMBL" id="GAH12846.1"/>
    </source>
</evidence>
<sequence length="73" mass="8395">MEWKDHDWFVWIVLCVCISAGLLSFILEVDAEQTVATKNDILCELKISMGEETLICHNLVTGERLEINPITFR</sequence>
<accession>X1CWH0</accession>
<protein>
    <submittedName>
        <fullName evidence="2">Uncharacterized protein</fullName>
    </submittedName>
</protein>
<keyword evidence="1" id="KW-0472">Membrane</keyword>
<feature type="transmembrane region" description="Helical" evidence="1">
    <location>
        <begin position="7"/>
        <end position="27"/>
    </location>
</feature>
<dbReference type="EMBL" id="BART01037971">
    <property type="protein sequence ID" value="GAH12846.1"/>
    <property type="molecule type" value="Genomic_DNA"/>
</dbReference>